<gene>
    <name evidence="2" type="ordered locus">Msil_3115</name>
</gene>
<dbReference type="AlphaFoldDB" id="B8EKZ6"/>
<dbReference type="NCBIfam" id="NF041373">
    <property type="entry name" value="HGG_STG"/>
    <property type="match status" value="1"/>
</dbReference>
<protein>
    <submittedName>
        <fullName evidence="2">Uncharacterized protein</fullName>
    </submittedName>
</protein>
<dbReference type="InterPro" id="IPR047675">
    <property type="entry name" value="Putative_zinc-bd"/>
</dbReference>
<sequence>MDNPYTFQRSPAWRKTCSDRMKKINAERLAGPRCGARRKRDGEPCQQLVLYPNGRCKFHGGKTPKGKDWHKIQLPAADAGADALARKERMIVQRQKKRAATRAAKLTAMTPEQRAAYDNQFAKRVMNPGPATRRASIRKQRADAKAFREIVLATEAAFEARNHAQADRGAESQPAASPGDPSPISFSPETLRKLFP</sequence>
<feature type="region of interest" description="Disordered" evidence="1">
    <location>
        <begin position="162"/>
        <end position="196"/>
    </location>
</feature>
<proteinExistence type="predicted"/>
<evidence type="ECO:0000256" key="1">
    <source>
        <dbReference type="SAM" id="MobiDB-lite"/>
    </source>
</evidence>
<name>B8EKZ6_METSB</name>
<reference evidence="2 3" key="1">
    <citation type="journal article" date="2010" name="J. Bacteriol.">
        <title>Complete genome sequence of the aerobic facultative methanotroph Methylocella silvestris BL2.</title>
        <authorList>
            <person name="Chen Y."/>
            <person name="Crombie A."/>
            <person name="Rahman M.T."/>
            <person name="Dedysh S.N."/>
            <person name="Liesack W."/>
            <person name="Stott M.B."/>
            <person name="Alam M."/>
            <person name="Theisen A.R."/>
            <person name="Murrell J.C."/>
            <person name="Dunfield P.F."/>
        </authorList>
    </citation>
    <scope>NUCLEOTIDE SEQUENCE [LARGE SCALE GENOMIC DNA]</scope>
    <source>
        <strain evidence="3">DSM 15510 / CIP 108128 / LMG 27833 / NCIMB 13906 / BL2</strain>
    </source>
</reference>
<evidence type="ECO:0000313" key="3">
    <source>
        <dbReference type="Proteomes" id="UP000002257"/>
    </source>
</evidence>
<organism evidence="2 3">
    <name type="scientific">Methylocella silvestris (strain DSM 15510 / CIP 108128 / LMG 27833 / NCIMB 13906 / BL2)</name>
    <dbReference type="NCBI Taxonomy" id="395965"/>
    <lineage>
        <taxon>Bacteria</taxon>
        <taxon>Pseudomonadati</taxon>
        <taxon>Pseudomonadota</taxon>
        <taxon>Alphaproteobacteria</taxon>
        <taxon>Hyphomicrobiales</taxon>
        <taxon>Beijerinckiaceae</taxon>
        <taxon>Methylocella</taxon>
    </lineage>
</organism>
<dbReference type="eggNOG" id="ENOG5033NRM">
    <property type="taxonomic scope" value="Bacteria"/>
</dbReference>
<evidence type="ECO:0000313" key="2">
    <source>
        <dbReference type="EMBL" id="ACK52024.1"/>
    </source>
</evidence>
<dbReference type="EMBL" id="CP001280">
    <property type="protein sequence ID" value="ACK52024.1"/>
    <property type="molecule type" value="Genomic_DNA"/>
</dbReference>
<accession>B8EKZ6</accession>
<dbReference type="STRING" id="395965.Msil_3115"/>
<dbReference type="HOGENOM" id="CLU_1388821_0_0_5"/>
<dbReference type="Proteomes" id="UP000002257">
    <property type="component" value="Chromosome"/>
</dbReference>
<dbReference type="KEGG" id="msl:Msil_3115"/>
<keyword evidence="3" id="KW-1185">Reference proteome</keyword>